<evidence type="ECO:0000313" key="2">
    <source>
        <dbReference type="Proteomes" id="UP000494256"/>
    </source>
</evidence>
<dbReference type="InterPro" id="IPR036691">
    <property type="entry name" value="Endo/exonu/phosph_ase_sf"/>
</dbReference>
<reference evidence="1 2" key="1">
    <citation type="submission" date="2020-04" db="EMBL/GenBank/DDBJ databases">
        <authorList>
            <person name="Wallbank WR R."/>
            <person name="Pardo Diaz C."/>
            <person name="Kozak K."/>
            <person name="Martin S."/>
            <person name="Jiggins C."/>
            <person name="Moest M."/>
            <person name="Warren A I."/>
            <person name="Byers J.R.P. K."/>
            <person name="Montejo-Kovacevich G."/>
            <person name="Yen C E."/>
        </authorList>
    </citation>
    <scope>NUCLEOTIDE SEQUENCE [LARGE SCALE GENOMIC DNA]</scope>
</reference>
<dbReference type="OrthoDB" id="10037309at2759"/>
<proteinExistence type="predicted"/>
<name>A0A8S1AEA3_ARCPL</name>
<dbReference type="Proteomes" id="UP000494256">
    <property type="component" value="Unassembled WGS sequence"/>
</dbReference>
<dbReference type="AlphaFoldDB" id="A0A8S1AEA3"/>
<evidence type="ECO:0000313" key="1">
    <source>
        <dbReference type="EMBL" id="CAB3245043.1"/>
    </source>
</evidence>
<dbReference type="EMBL" id="CADEBD010000323">
    <property type="protein sequence ID" value="CAB3245043.1"/>
    <property type="molecule type" value="Genomic_DNA"/>
</dbReference>
<dbReference type="Gene3D" id="3.60.10.10">
    <property type="entry name" value="Endonuclease/exonuclease/phosphatase"/>
    <property type="match status" value="1"/>
</dbReference>
<accession>A0A8S1AEA3</accession>
<organism evidence="1 2">
    <name type="scientific">Arctia plantaginis</name>
    <name type="common">Wood tiger moth</name>
    <name type="synonym">Phalaena plantaginis</name>
    <dbReference type="NCBI Taxonomy" id="874455"/>
    <lineage>
        <taxon>Eukaryota</taxon>
        <taxon>Metazoa</taxon>
        <taxon>Ecdysozoa</taxon>
        <taxon>Arthropoda</taxon>
        <taxon>Hexapoda</taxon>
        <taxon>Insecta</taxon>
        <taxon>Pterygota</taxon>
        <taxon>Neoptera</taxon>
        <taxon>Endopterygota</taxon>
        <taxon>Lepidoptera</taxon>
        <taxon>Glossata</taxon>
        <taxon>Ditrysia</taxon>
        <taxon>Noctuoidea</taxon>
        <taxon>Erebidae</taxon>
        <taxon>Arctiinae</taxon>
        <taxon>Arctia</taxon>
    </lineage>
</organism>
<gene>
    <name evidence="1" type="ORF">APLA_LOCUS10921</name>
</gene>
<protein>
    <submittedName>
        <fullName evidence="1">Uncharacterized protein</fullName>
    </submittedName>
</protein>
<sequence length="381" mass="43028">MRRSGWMNGLVALTRWEGPTAPPRNAVVPLTCTALHVARGPPIPLDATAWGDFIGDHGIGKINGNGQRLLEFCSRYLLCVTNTYFKGKSLHKTSWKHPRSGHWHQLDLIVTRKRDLRDTHHTRSYHSAECDTDHSLVASRIAISPKKIHSSRPQGVKKVNFRNVKSGEMLMSFEAFVRSETASRDTNAPVYEEWLKVNEKRKAFLKYREHPCPNTEKEWRSSKAAFQRVARHCANAYWIEACRTIQACADVGDFGGIYSGIKRALGPVPKMTAPLKEVDGSVITDNCRQLARWVEHYIKLYSTPAHISPVAVQKLPKLPTWSELDVPPTIEELAKAVKRLKRGRSPGGDGVFAEILKLECIAPILHSLLWKCWKDPTLTFI</sequence>
<comment type="caution">
    <text evidence="1">The sequence shown here is derived from an EMBL/GenBank/DDBJ whole genome shotgun (WGS) entry which is preliminary data.</text>
</comment>